<sequence>MQAKYYLVPGTTPYYKIFIGNGPVVNPAAKVTLVQPAALGGQPVPDLNNVIFTPLDAFGGATIAYASTYTVHHIEVDFDLSGTHYTCKYLADAGGSLPIKLTSLNGRLNTDAEANISWTSSLEENSFQYEVQRSADGKSFVTVGTVKAAGTSLETVKYSYNDVLPGTGGAYYYRLKMIDIDGTAELSKVVYVNSKKGAGVVTKVFPNPFTSEIQLIGATSSDLTPNNIKVFNVTGQLVKYSIVGANAIAIDVTAPKGLYIVKVKDQTFKLSKQ</sequence>
<feature type="domain" description="Secretion system C-terminal sorting" evidence="1">
    <location>
        <begin position="204"/>
        <end position="269"/>
    </location>
</feature>
<comment type="caution">
    <text evidence="2">The sequence shown here is derived from an EMBL/GenBank/DDBJ whole genome shotgun (WGS) entry which is preliminary data.</text>
</comment>
<dbReference type="EMBL" id="LWBO01000002">
    <property type="protein sequence ID" value="OQP53927.1"/>
    <property type="molecule type" value="Genomic_DNA"/>
</dbReference>
<protein>
    <recommendedName>
        <fullName evidence="1">Secretion system C-terminal sorting domain-containing protein</fullName>
    </recommendedName>
</protein>
<dbReference type="Pfam" id="PF18962">
    <property type="entry name" value="Por_Secre_tail"/>
    <property type="match status" value="1"/>
</dbReference>
<evidence type="ECO:0000313" key="3">
    <source>
        <dbReference type="Proteomes" id="UP000192277"/>
    </source>
</evidence>
<name>A0ABX3P2Q1_9BACT</name>
<dbReference type="InterPro" id="IPR026444">
    <property type="entry name" value="Secre_tail"/>
</dbReference>
<accession>A0ABX3P2Q1</accession>
<dbReference type="Proteomes" id="UP000192277">
    <property type="component" value="Unassembled WGS sequence"/>
</dbReference>
<keyword evidence="3" id="KW-1185">Reference proteome</keyword>
<dbReference type="NCBIfam" id="TIGR04183">
    <property type="entry name" value="Por_Secre_tail"/>
    <property type="match status" value="1"/>
</dbReference>
<evidence type="ECO:0000259" key="1">
    <source>
        <dbReference type="Pfam" id="PF18962"/>
    </source>
</evidence>
<dbReference type="InterPro" id="IPR013783">
    <property type="entry name" value="Ig-like_fold"/>
</dbReference>
<dbReference type="Gene3D" id="2.60.40.10">
    <property type="entry name" value="Immunoglobulins"/>
    <property type="match status" value="1"/>
</dbReference>
<proteinExistence type="predicted"/>
<gene>
    <name evidence="2" type="ORF">A4D02_19730</name>
</gene>
<reference evidence="2 3" key="1">
    <citation type="submission" date="2016-04" db="EMBL/GenBank/DDBJ databases">
        <authorList>
            <person name="Chen L."/>
            <person name="Zhuang W."/>
            <person name="Wang G."/>
        </authorList>
    </citation>
    <scope>NUCLEOTIDE SEQUENCE [LARGE SCALE GENOMIC DNA]</scope>
    <source>
        <strain evidence="3">GR20</strain>
    </source>
</reference>
<evidence type="ECO:0000313" key="2">
    <source>
        <dbReference type="EMBL" id="OQP53927.1"/>
    </source>
</evidence>
<organism evidence="2 3">
    <name type="scientific">Niastella koreensis</name>
    <dbReference type="NCBI Taxonomy" id="354356"/>
    <lineage>
        <taxon>Bacteria</taxon>
        <taxon>Pseudomonadati</taxon>
        <taxon>Bacteroidota</taxon>
        <taxon>Chitinophagia</taxon>
        <taxon>Chitinophagales</taxon>
        <taxon>Chitinophagaceae</taxon>
        <taxon>Niastella</taxon>
    </lineage>
</organism>